<accession>A0A1I5HMG9</accession>
<name>A0A1I5HMG9_9GAMM</name>
<dbReference type="EMBL" id="FOVG01000007">
    <property type="protein sequence ID" value="SFO49494.1"/>
    <property type="molecule type" value="Genomic_DNA"/>
</dbReference>
<evidence type="ECO:0000313" key="1">
    <source>
        <dbReference type="EMBL" id="SFO49494.1"/>
    </source>
</evidence>
<keyword evidence="2" id="KW-1185">Reference proteome</keyword>
<dbReference type="Proteomes" id="UP000198968">
    <property type="component" value="Unassembled WGS sequence"/>
</dbReference>
<reference evidence="2" key="1">
    <citation type="submission" date="2016-10" db="EMBL/GenBank/DDBJ databases">
        <authorList>
            <person name="Varghese N."/>
            <person name="Submissions S."/>
        </authorList>
    </citation>
    <scope>NUCLEOTIDE SEQUENCE [LARGE SCALE GENOMIC DNA]</scope>
    <source>
        <strain evidence="2">OV426</strain>
    </source>
</reference>
<sequence>MTLMFPFWPGALLSLTNWQGIFGQAIKVALVNQCAPANSKQSRNNDKGTVRLTRRPIKSVLCMNIDKYQTSTVYNSQDSVTFHILPARC</sequence>
<gene>
    <name evidence="1" type="ORF">SAMN05428971_4196</name>
</gene>
<evidence type="ECO:0000313" key="2">
    <source>
        <dbReference type="Proteomes" id="UP000198968"/>
    </source>
</evidence>
<proteinExistence type="predicted"/>
<protein>
    <submittedName>
        <fullName evidence="1">Uncharacterized protein</fullName>
    </submittedName>
</protein>
<organism evidence="1 2">
    <name type="scientific">Candidatus Pantoea varia</name>
    <dbReference type="NCBI Taxonomy" id="1881036"/>
    <lineage>
        <taxon>Bacteria</taxon>
        <taxon>Pseudomonadati</taxon>
        <taxon>Pseudomonadota</taxon>
        <taxon>Gammaproteobacteria</taxon>
        <taxon>Enterobacterales</taxon>
        <taxon>Erwiniaceae</taxon>
        <taxon>Pantoea</taxon>
    </lineage>
</organism>
<dbReference type="AlphaFoldDB" id="A0A1I5HMG9"/>